<proteinExistence type="predicted"/>
<reference evidence="1" key="1">
    <citation type="submission" date="2019-08" db="EMBL/GenBank/DDBJ databases">
        <authorList>
            <person name="Kucharzyk K."/>
            <person name="Murdoch R.W."/>
            <person name="Higgins S."/>
            <person name="Loffler F."/>
        </authorList>
    </citation>
    <scope>NUCLEOTIDE SEQUENCE</scope>
</reference>
<accession>A0A645D000</accession>
<name>A0A645D000_9ZZZZ</name>
<protein>
    <submittedName>
        <fullName evidence="1">Uncharacterized protein</fullName>
    </submittedName>
</protein>
<evidence type="ECO:0000313" key="1">
    <source>
        <dbReference type="EMBL" id="MPM82507.1"/>
    </source>
</evidence>
<sequence length="79" mass="8402">MNGHGYTSFAANKSDIPRYIIGSDRPDNSILIDMNGTAPNHPNTANALCLGGQVASVVRPAGVTDNVTIMLYTVDKLQK</sequence>
<organism evidence="1">
    <name type="scientific">bioreactor metagenome</name>
    <dbReference type="NCBI Taxonomy" id="1076179"/>
    <lineage>
        <taxon>unclassified sequences</taxon>
        <taxon>metagenomes</taxon>
        <taxon>ecological metagenomes</taxon>
    </lineage>
</organism>
<comment type="caution">
    <text evidence="1">The sequence shown here is derived from an EMBL/GenBank/DDBJ whole genome shotgun (WGS) entry which is preliminary data.</text>
</comment>
<gene>
    <name evidence="1" type="ORF">SDC9_129568</name>
</gene>
<dbReference type="EMBL" id="VSSQ01031574">
    <property type="protein sequence ID" value="MPM82507.1"/>
    <property type="molecule type" value="Genomic_DNA"/>
</dbReference>
<dbReference type="AlphaFoldDB" id="A0A645D000"/>